<dbReference type="RefSeq" id="WP_010782266.1">
    <property type="nucleotide sequence ID" value="NZ_ASWH01000001.1"/>
</dbReference>
<evidence type="ECO:0000256" key="8">
    <source>
        <dbReference type="ARBA" id="ARBA00023136"/>
    </source>
</evidence>
<dbReference type="GO" id="GO:0032977">
    <property type="term" value="F:membrane insertase activity"/>
    <property type="evidence" value="ECO:0007669"/>
    <property type="project" value="InterPro"/>
</dbReference>
<evidence type="ECO:0000313" key="15">
    <source>
        <dbReference type="EMBL" id="EOI53988.1"/>
    </source>
</evidence>
<dbReference type="CDD" id="cd20070">
    <property type="entry name" value="5TM_YidC_Alb3"/>
    <property type="match status" value="1"/>
</dbReference>
<evidence type="ECO:0000256" key="11">
    <source>
        <dbReference type="ARBA" id="ARBA00023288"/>
    </source>
</evidence>
<dbReference type="InterPro" id="IPR001708">
    <property type="entry name" value="YidC/ALB3/OXA1/COX18"/>
</dbReference>
<dbReference type="PRINTS" id="PR00701">
    <property type="entry name" value="60KDINNERMP"/>
</dbReference>
<keyword evidence="7 12" id="KW-1133">Transmembrane helix</keyword>
<dbReference type="PANTHER" id="PTHR12428:SF65">
    <property type="entry name" value="CYTOCHROME C OXIDASE ASSEMBLY PROTEIN COX18, MITOCHONDRIAL"/>
    <property type="match status" value="1"/>
</dbReference>
<evidence type="ECO:0000256" key="12">
    <source>
        <dbReference type="HAMAP-Rule" id="MF_01811"/>
    </source>
</evidence>
<keyword evidence="8 12" id="KW-0472">Membrane</keyword>
<evidence type="ECO:0000256" key="6">
    <source>
        <dbReference type="ARBA" id="ARBA00022927"/>
    </source>
</evidence>
<dbReference type="eggNOG" id="COG0706">
    <property type="taxonomic scope" value="Bacteria"/>
</dbReference>
<keyword evidence="18" id="KW-1185">Reference proteome</keyword>
<dbReference type="AlphaFoldDB" id="R2XHE5"/>
<feature type="chain" id="PRO_5008975089" description="Membrane protein insertase YidC" evidence="13">
    <location>
        <begin position="31"/>
        <end position="273"/>
    </location>
</feature>
<feature type="transmembrane region" description="Helical" evidence="12">
    <location>
        <begin position="54"/>
        <end position="74"/>
    </location>
</feature>
<comment type="caution">
    <text evidence="15">The sequence shown here is derived from an EMBL/GenBank/DDBJ whole genome shotgun (WGS) entry which is preliminary data.</text>
</comment>
<dbReference type="EMBL" id="ASWH01000001">
    <property type="protein sequence ID" value="EOW80737.1"/>
    <property type="molecule type" value="Genomic_DNA"/>
</dbReference>
<feature type="transmembrane region" description="Helical" evidence="12">
    <location>
        <begin position="167"/>
        <end position="187"/>
    </location>
</feature>
<keyword evidence="2 12" id="KW-0813">Transport</keyword>
<evidence type="ECO:0000313" key="17">
    <source>
        <dbReference type="Proteomes" id="UP000013750"/>
    </source>
</evidence>
<dbReference type="InterPro" id="IPR028055">
    <property type="entry name" value="YidC/Oxa/ALB_C"/>
</dbReference>
<feature type="transmembrane region" description="Helical" evidence="12">
    <location>
        <begin position="125"/>
        <end position="147"/>
    </location>
</feature>
<evidence type="ECO:0000259" key="14">
    <source>
        <dbReference type="Pfam" id="PF02096"/>
    </source>
</evidence>
<organism evidence="15 17">
    <name type="scientific">Enterococcus gilvus ATCC BAA-350</name>
    <dbReference type="NCBI Taxonomy" id="1158614"/>
    <lineage>
        <taxon>Bacteria</taxon>
        <taxon>Bacillati</taxon>
        <taxon>Bacillota</taxon>
        <taxon>Bacilli</taxon>
        <taxon>Lactobacillales</taxon>
        <taxon>Enterococcaceae</taxon>
        <taxon>Enterococcus</taxon>
    </lineage>
</organism>
<dbReference type="GO" id="GO:0005886">
    <property type="term" value="C:plasma membrane"/>
    <property type="evidence" value="ECO:0007669"/>
    <property type="project" value="UniProtKB-SubCell"/>
</dbReference>
<gene>
    <name evidence="12" type="primary">yidC</name>
    <name evidence="16" type="ORF">I592_00021</name>
    <name evidence="15" type="ORF">UKC_03941</name>
</gene>
<evidence type="ECO:0000256" key="5">
    <source>
        <dbReference type="ARBA" id="ARBA00022729"/>
    </source>
</evidence>
<evidence type="ECO:0000256" key="1">
    <source>
        <dbReference type="ARBA" id="ARBA00004651"/>
    </source>
</evidence>
<feature type="transmembrane region" description="Helical" evidence="12">
    <location>
        <begin position="199"/>
        <end position="225"/>
    </location>
</feature>
<protein>
    <recommendedName>
        <fullName evidence="12">Membrane protein insertase YidC</fullName>
    </recommendedName>
    <alternativeName>
        <fullName evidence="12">Foldase YidC</fullName>
    </alternativeName>
    <alternativeName>
        <fullName evidence="12">Membrane integrase YidC</fullName>
    </alternativeName>
    <alternativeName>
        <fullName evidence="12">Membrane protein YidC</fullName>
    </alternativeName>
</protein>
<dbReference type="HAMAP" id="MF_01811">
    <property type="entry name" value="YidC_type2"/>
    <property type="match status" value="1"/>
</dbReference>
<dbReference type="Proteomes" id="UP000013750">
    <property type="component" value="Unassembled WGS sequence"/>
</dbReference>
<evidence type="ECO:0000313" key="16">
    <source>
        <dbReference type="EMBL" id="EOW80737.1"/>
    </source>
</evidence>
<dbReference type="GO" id="GO:0051205">
    <property type="term" value="P:protein insertion into membrane"/>
    <property type="evidence" value="ECO:0007669"/>
    <property type="project" value="TreeGrafter"/>
</dbReference>
<evidence type="ECO:0000256" key="10">
    <source>
        <dbReference type="ARBA" id="ARBA00023186"/>
    </source>
</evidence>
<dbReference type="InterPro" id="IPR023060">
    <property type="entry name" value="YidC/YidC1/YidC2_Firmicutes"/>
</dbReference>
<dbReference type="HOGENOM" id="CLU_036138_5_0_9"/>
<dbReference type="GO" id="GO:0015031">
    <property type="term" value="P:protein transport"/>
    <property type="evidence" value="ECO:0007669"/>
    <property type="project" value="UniProtKB-KW"/>
</dbReference>
<dbReference type="PATRIC" id="fig|1158614.3.peg.3936"/>
<dbReference type="Proteomes" id="UP000014160">
    <property type="component" value="Unassembled WGS sequence"/>
</dbReference>
<dbReference type="Pfam" id="PF02096">
    <property type="entry name" value="60KD_IMP"/>
    <property type="match status" value="1"/>
</dbReference>
<feature type="domain" description="Membrane insertase YidC/Oxa/ALB C-terminal" evidence="14">
    <location>
        <begin position="57"/>
        <end position="239"/>
    </location>
</feature>
<keyword evidence="10 12" id="KW-0143">Chaperone</keyword>
<dbReference type="GeneID" id="301215662"/>
<comment type="subcellular location">
    <subcellularLocation>
        <location evidence="1 12">Cell membrane</location>
        <topology evidence="1 12">Multi-pass membrane protein</topology>
    </subcellularLocation>
</comment>
<keyword evidence="6 12" id="KW-0653">Protein transport</keyword>
<keyword evidence="9" id="KW-0564">Palmitate</keyword>
<evidence type="ECO:0000256" key="2">
    <source>
        <dbReference type="ARBA" id="ARBA00022448"/>
    </source>
</evidence>
<dbReference type="OrthoDB" id="9780552at2"/>
<dbReference type="InterPro" id="IPR047196">
    <property type="entry name" value="YidC_ALB_C"/>
</dbReference>
<comment type="similarity">
    <text evidence="12">Belongs to the OXA1/ALB3/YidC family. Type 2 subfamily.</text>
</comment>
<keyword evidence="5 12" id="KW-0732">Signal</keyword>
<keyword evidence="11 12" id="KW-0449">Lipoprotein</keyword>
<dbReference type="PROSITE" id="PS51257">
    <property type="entry name" value="PROKAR_LIPOPROTEIN"/>
    <property type="match status" value="1"/>
</dbReference>
<evidence type="ECO:0000256" key="3">
    <source>
        <dbReference type="ARBA" id="ARBA00022475"/>
    </source>
</evidence>
<dbReference type="PANTHER" id="PTHR12428">
    <property type="entry name" value="OXA1"/>
    <property type="match status" value="1"/>
</dbReference>
<keyword evidence="3 12" id="KW-1003">Cell membrane</keyword>
<sequence>MKKYKKILLMAGMVSLVFLLSACGTGEVSAQSTGMWDRYVVYYFGQAIKGLSFGNVGIGIILFTIIIRIILMPLMHFQTKSMRKTQELQPKIKELQQRYSTRDQETQQKLQEETKKLYAENNVSPYAGCLPLLVQMPVMMALYQAILRIPELRSGHFMWLNLSQSDPYFILPILAAVFTFASTYLSSMSQIESNASMKIMNFAMPVMIFVMALNLASGLSLYWVISNAFQVVQTLLINNPFKIRREREEVARQIREKERALEKAKRPKKKRKK</sequence>
<reference evidence="15 17" key="1">
    <citation type="submission" date="2013-02" db="EMBL/GenBank/DDBJ databases">
        <title>The Genome Sequence of Enterococcus gilvus ATCC BAA-350.</title>
        <authorList>
            <consortium name="The Broad Institute Genome Sequencing Platform"/>
            <consortium name="The Broad Institute Genome Sequencing Center for Infectious Disease"/>
            <person name="Earl A.M."/>
            <person name="Gilmore M.S."/>
            <person name="Lebreton F."/>
            <person name="Walker B."/>
            <person name="Young S.K."/>
            <person name="Zeng Q."/>
            <person name="Gargeya S."/>
            <person name="Fitzgerald M."/>
            <person name="Haas B."/>
            <person name="Abouelleil A."/>
            <person name="Alvarado L."/>
            <person name="Arachchi H.M."/>
            <person name="Berlin A.M."/>
            <person name="Chapman S.B."/>
            <person name="Dewar J."/>
            <person name="Goldberg J."/>
            <person name="Griggs A."/>
            <person name="Gujja S."/>
            <person name="Hansen M."/>
            <person name="Howarth C."/>
            <person name="Imamovic A."/>
            <person name="Larimer J."/>
            <person name="McCowan C."/>
            <person name="Murphy C."/>
            <person name="Neiman D."/>
            <person name="Pearson M."/>
            <person name="Priest M."/>
            <person name="Roberts A."/>
            <person name="Saif S."/>
            <person name="Shea T."/>
            <person name="Sisk P."/>
            <person name="Sykes S."/>
            <person name="Wortman J."/>
            <person name="Nusbaum C."/>
            <person name="Birren B."/>
        </authorList>
    </citation>
    <scope>NUCLEOTIDE SEQUENCE [LARGE SCALE GENOMIC DNA]</scope>
    <source>
        <strain evidence="15 17">ATCC BAA-350</strain>
    </source>
</reference>
<feature type="signal peptide" evidence="13">
    <location>
        <begin position="1"/>
        <end position="30"/>
    </location>
</feature>
<evidence type="ECO:0000256" key="9">
    <source>
        <dbReference type="ARBA" id="ARBA00023139"/>
    </source>
</evidence>
<evidence type="ECO:0000256" key="7">
    <source>
        <dbReference type="ARBA" id="ARBA00022989"/>
    </source>
</evidence>
<reference evidence="16 18" key="2">
    <citation type="submission" date="2013-03" db="EMBL/GenBank/DDBJ databases">
        <title>The Genome Sequence of Enterococcus gilvus ATCC BAA-350 (PacBio/Illumina hybrid assembly).</title>
        <authorList>
            <consortium name="The Broad Institute Genomics Platform"/>
            <consortium name="The Broad Institute Genome Sequencing Center for Infectious Disease"/>
            <person name="Earl A."/>
            <person name="Russ C."/>
            <person name="Gilmore M."/>
            <person name="Surin D."/>
            <person name="Walker B."/>
            <person name="Young S."/>
            <person name="Zeng Q."/>
            <person name="Gargeya S."/>
            <person name="Fitzgerald M."/>
            <person name="Haas B."/>
            <person name="Abouelleil A."/>
            <person name="Allen A.W."/>
            <person name="Alvarado L."/>
            <person name="Arachchi H.M."/>
            <person name="Berlin A.M."/>
            <person name="Chapman S.B."/>
            <person name="Gainer-Dewar J."/>
            <person name="Goldberg J."/>
            <person name="Griggs A."/>
            <person name="Gujja S."/>
            <person name="Hansen M."/>
            <person name="Howarth C."/>
            <person name="Imamovic A."/>
            <person name="Ireland A."/>
            <person name="Larimer J."/>
            <person name="McCowan C."/>
            <person name="Murphy C."/>
            <person name="Pearson M."/>
            <person name="Poon T.W."/>
            <person name="Priest M."/>
            <person name="Roberts A."/>
            <person name="Saif S."/>
            <person name="Shea T."/>
            <person name="Sisk P."/>
            <person name="Sykes S."/>
            <person name="Wortman J."/>
            <person name="Nusbaum C."/>
            <person name="Birren B."/>
        </authorList>
    </citation>
    <scope>NUCLEOTIDE SEQUENCE [LARGE SCALE GENOMIC DNA]</scope>
    <source>
        <strain evidence="16 18">ATCC BAA-350</strain>
    </source>
</reference>
<evidence type="ECO:0000256" key="4">
    <source>
        <dbReference type="ARBA" id="ARBA00022692"/>
    </source>
</evidence>
<evidence type="ECO:0000256" key="13">
    <source>
        <dbReference type="SAM" id="SignalP"/>
    </source>
</evidence>
<name>R2XHE5_9ENTE</name>
<accession>R2XHE5</accession>
<proteinExistence type="inferred from homology"/>
<comment type="function">
    <text evidence="12">Required for the insertion and/or proper folding and/or complex formation of integral membrane proteins into the membrane. Involved in integration of membrane proteins that insert both dependently and independently of the Sec translocase complex, as well as at least some lipoproteins.</text>
</comment>
<evidence type="ECO:0000313" key="18">
    <source>
        <dbReference type="Proteomes" id="UP000014160"/>
    </source>
</evidence>
<dbReference type="NCBIfam" id="TIGR03592">
    <property type="entry name" value="yidC_oxa1_cterm"/>
    <property type="match status" value="1"/>
</dbReference>
<keyword evidence="4 12" id="KW-0812">Transmembrane</keyword>
<dbReference type="EMBL" id="AJDQ01000012">
    <property type="protein sequence ID" value="EOI53988.1"/>
    <property type="molecule type" value="Genomic_DNA"/>
</dbReference>